<evidence type="ECO:0000256" key="2">
    <source>
        <dbReference type="ARBA" id="ARBA00022771"/>
    </source>
</evidence>
<dbReference type="SUPFAM" id="SSF140741">
    <property type="entry name" value="RUN domain-like"/>
    <property type="match status" value="1"/>
</dbReference>
<evidence type="ECO:0000313" key="10">
    <source>
        <dbReference type="EMBL" id="KNC50251.1"/>
    </source>
</evidence>
<keyword evidence="1" id="KW-0479">Metal-binding</keyword>
<keyword evidence="2 5" id="KW-0863">Zinc-finger</keyword>
<feature type="domain" description="FYVE-type" evidence="8">
    <location>
        <begin position="1046"/>
        <end position="1104"/>
    </location>
</feature>
<feature type="coiled-coil region" evidence="6">
    <location>
        <begin position="724"/>
        <end position="758"/>
    </location>
</feature>
<dbReference type="STRING" id="461836.A0A0L0DDQ0"/>
<evidence type="ECO:0000313" key="11">
    <source>
        <dbReference type="Proteomes" id="UP000054408"/>
    </source>
</evidence>
<evidence type="ECO:0000259" key="8">
    <source>
        <dbReference type="PROSITE" id="PS50178"/>
    </source>
</evidence>
<evidence type="ECO:0000256" key="1">
    <source>
        <dbReference type="ARBA" id="ARBA00022723"/>
    </source>
</evidence>
<gene>
    <name evidence="10" type="ORF">AMSG_06407</name>
</gene>
<dbReference type="Gene3D" id="1.20.58.900">
    <property type="match status" value="1"/>
</dbReference>
<feature type="coiled-coil region" evidence="6">
    <location>
        <begin position="783"/>
        <end position="923"/>
    </location>
</feature>
<dbReference type="InterPro" id="IPR004012">
    <property type="entry name" value="Run_dom"/>
</dbReference>
<evidence type="ECO:0000256" key="3">
    <source>
        <dbReference type="ARBA" id="ARBA00022833"/>
    </source>
</evidence>
<feature type="region of interest" description="Disordered" evidence="7">
    <location>
        <begin position="184"/>
        <end position="317"/>
    </location>
</feature>
<feature type="coiled-coil region" evidence="6">
    <location>
        <begin position="326"/>
        <end position="491"/>
    </location>
</feature>
<dbReference type="PROSITE" id="PS50826">
    <property type="entry name" value="RUN"/>
    <property type="match status" value="1"/>
</dbReference>
<dbReference type="SUPFAM" id="SSF57903">
    <property type="entry name" value="FYVE/PHD zinc finger"/>
    <property type="match status" value="1"/>
</dbReference>
<evidence type="ECO:0008006" key="12">
    <source>
        <dbReference type="Google" id="ProtNLM"/>
    </source>
</evidence>
<keyword evidence="3" id="KW-0862">Zinc</keyword>
<reference evidence="10 11" key="1">
    <citation type="submission" date="2010-05" db="EMBL/GenBank/DDBJ databases">
        <title>The Genome Sequence of Thecamonas trahens ATCC 50062.</title>
        <authorList>
            <consortium name="The Broad Institute Genome Sequencing Platform"/>
            <person name="Russ C."/>
            <person name="Cuomo C."/>
            <person name="Shea T."/>
            <person name="Young S.K."/>
            <person name="Zeng Q."/>
            <person name="Koehrsen M."/>
            <person name="Haas B."/>
            <person name="Borodovsky M."/>
            <person name="Guigo R."/>
            <person name="Alvarado L."/>
            <person name="Berlin A."/>
            <person name="Bochicchio J."/>
            <person name="Borenstein D."/>
            <person name="Chapman S."/>
            <person name="Chen Z."/>
            <person name="Freedman E."/>
            <person name="Gellesch M."/>
            <person name="Goldberg J."/>
            <person name="Griggs A."/>
            <person name="Gujja S."/>
            <person name="Heilman E."/>
            <person name="Heiman D."/>
            <person name="Hepburn T."/>
            <person name="Howarth C."/>
            <person name="Jen D."/>
            <person name="Larson L."/>
            <person name="Mehta T."/>
            <person name="Park D."/>
            <person name="Pearson M."/>
            <person name="Roberts A."/>
            <person name="Saif S."/>
            <person name="Shenoy N."/>
            <person name="Sisk P."/>
            <person name="Stolte C."/>
            <person name="Sykes S."/>
            <person name="Thomson T."/>
            <person name="Walk T."/>
            <person name="White J."/>
            <person name="Yandava C."/>
            <person name="Burger G."/>
            <person name="Gray M.W."/>
            <person name="Holland P.W.H."/>
            <person name="King N."/>
            <person name="Lang F.B.F."/>
            <person name="Roger A.J."/>
            <person name="Ruiz-Trillo I."/>
            <person name="Lander E."/>
            <person name="Nusbaum C."/>
        </authorList>
    </citation>
    <scope>NUCLEOTIDE SEQUENCE [LARGE SCALE GENOMIC DNA]</scope>
    <source>
        <strain evidence="10 11">ATCC 50062</strain>
    </source>
</reference>
<keyword evidence="4 6" id="KW-0175">Coiled coil</keyword>
<dbReference type="SMART" id="SM00064">
    <property type="entry name" value="FYVE"/>
    <property type="match status" value="1"/>
</dbReference>
<feature type="compositionally biased region" description="Acidic residues" evidence="7">
    <location>
        <begin position="283"/>
        <end position="295"/>
    </location>
</feature>
<dbReference type="Pfam" id="PF02759">
    <property type="entry name" value="RUN"/>
    <property type="match status" value="1"/>
</dbReference>
<evidence type="ECO:0000256" key="5">
    <source>
        <dbReference type="PROSITE-ProRule" id="PRU00091"/>
    </source>
</evidence>
<feature type="coiled-coil region" evidence="6">
    <location>
        <begin position="998"/>
        <end position="1039"/>
    </location>
</feature>
<dbReference type="SMART" id="SM00593">
    <property type="entry name" value="RUN"/>
    <property type="match status" value="1"/>
</dbReference>
<feature type="compositionally biased region" description="Low complexity" evidence="7">
    <location>
        <begin position="202"/>
        <end position="227"/>
    </location>
</feature>
<evidence type="ECO:0000259" key="9">
    <source>
        <dbReference type="PROSITE" id="PS50826"/>
    </source>
</evidence>
<feature type="coiled-coil region" evidence="6">
    <location>
        <begin position="596"/>
        <end position="638"/>
    </location>
</feature>
<organism evidence="10 11">
    <name type="scientific">Thecamonas trahens ATCC 50062</name>
    <dbReference type="NCBI Taxonomy" id="461836"/>
    <lineage>
        <taxon>Eukaryota</taxon>
        <taxon>Apusozoa</taxon>
        <taxon>Apusomonadida</taxon>
        <taxon>Apusomonadidae</taxon>
        <taxon>Thecamonas</taxon>
    </lineage>
</organism>
<keyword evidence="11" id="KW-1185">Reference proteome</keyword>
<proteinExistence type="predicted"/>
<dbReference type="Proteomes" id="UP000054408">
    <property type="component" value="Unassembled WGS sequence"/>
</dbReference>
<dbReference type="PANTHER" id="PTHR45956:SF6">
    <property type="entry name" value="RUN DOMAIN-CONTAINING PROTEIN"/>
    <property type="match status" value="1"/>
</dbReference>
<accession>A0A0L0DDQ0</accession>
<dbReference type="PROSITE" id="PS50178">
    <property type="entry name" value="ZF_FYVE"/>
    <property type="match status" value="1"/>
</dbReference>
<dbReference type="AlphaFoldDB" id="A0A0L0DDQ0"/>
<feature type="domain" description="RUN" evidence="9">
    <location>
        <begin position="33"/>
        <end position="166"/>
    </location>
</feature>
<dbReference type="Pfam" id="PF01363">
    <property type="entry name" value="FYVE"/>
    <property type="match status" value="1"/>
</dbReference>
<dbReference type="InterPro" id="IPR011011">
    <property type="entry name" value="Znf_FYVE_PHD"/>
</dbReference>
<dbReference type="InterPro" id="IPR013083">
    <property type="entry name" value="Znf_RING/FYVE/PHD"/>
</dbReference>
<evidence type="ECO:0000256" key="7">
    <source>
        <dbReference type="SAM" id="MobiDB-lite"/>
    </source>
</evidence>
<evidence type="ECO:0000256" key="6">
    <source>
        <dbReference type="SAM" id="Coils"/>
    </source>
</evidence>
<dbReference type="Gene3D" id="3.30.40.10">
    <property type="entry name" value="Zinc/RING finger domain, C3HC4 (zinc finger)"/>
    <property type="match status" value="1"/>
</dbReference>
<dbReference type="PANTHER" id="PTHR45956">
    <property type="entry name" value="RUN AND FYVE DOMAIN-CONTAINING PROTEIN 2-LIKE PROTEIN"/>
    <property type="match status" value="1"/>
</dbReference>
<dbReference type="Gene3D" id="1.10.287.1490">
    <property type="match status" value="1"/>
</dbReference>
<feature type="compositionally biased region" description="Pro residues" evidence="7">
    <location>
        <begin position="235"/>
        <end position="244"/>
    </location>
</feature>
<dbReference type="InterPro" id="IPR017455">
    <property type="entry name" value="Znf_FYVE-rel"/>
</dbReference>
<dbReference type="InterPro" id="IPR037213">
    <property type="entry name" value="Run_dom_sf"/>
</dbReference>
<evidence type="ECO:0000256" key="4">
    <source>
        <dbReference type="ARBA" id="ARBA00023054"/>
    </source>
</evidence>
<protein>
    <recommendedName>
        <fullName evidence="12">FYVE-type domain-containing protein</fullName>
    </recommendedName>
</protein>
<dbReference type="GeneID" id="25565569"/>
<dbReference type="InterPro" id="IPR000306">
    <property type="entry name" value="Znf_FYVE"/>
</dbReference>
<dbReference type="GO" id="GO:0008270">
    <property type="term" value="F:zinc ion binding"/>
    <property type="evidence" value="ECO:0007669"/>
    <property type="project" value="UniProtKB-KW"/>
</dbReference>
<feature type="compositionally biased region" description="Basic residues" evidence="7">
    <location>
        <begin position="269"/>
        <end position="279"/>
    </location>
</feature>
<dbReference type="CDD" id="cd17671">
    <property type="entry name" value="RUN"/>
    <property type="match status" value="1"/>
</dbReference>
<dbReference type="OrthoDB" id="79871at2759"/>
<dbReference type="RefSeq" id="XP_013757080.1">
    <property type="nucleotide sequence ID" value="XM_013901626.1"/>
</dbReference>
<feature type="compositionally biased region" description="Low complexity" evidence="7">
    <location>
        <begin position="301"/>
        <end position="317"/>
    </location>
</feature>
<sequence length="1123" mass="120363">MASHEDTRQELLTKLKVAVDILLEVGSDGTEITDASLELRYFCQVFEDILRCGFRVKRGWASRKKDYWSFIANIADVYPESRNAVTNVLHLTEVKTNQGRGRAWFRNALIEGKLAEYMTVLLADPELVDKWYEPEALFQHREDVAEVILVVSQLNALHFSLCAKDVDLDKTWKAIDQSEVLRGARERAASRATVPPRPLPVAPESAAPAEHAVEPAVEPTAEHAAATNAVLTAPKPTPSRPLPSPRDLDELGPPVAPLTWQSMTPVKSKPSKKKKRKKKRSDDDDDDEEPDGADELDNKSEAAPVPAATPASAPEPVASDAHLARLAAAEAGEAKARSDLEQALAEHADRVAELDAQHKAELEAAMAAAAAAAASSEETAVQLNATNVQLTAKADALVATESERDTLRAKLDTLRFESETAATEAADAVAALQASLDRSAGQLAESEAERFQVRAQLTAMTAERDAARATAAELQAKIEAQAELMSSLQALAAGELPATVDSTGPPVADDGTRPESGMWAMIVALQSGLNHTRKELAAARADLASARNEGVQSWLAALGKPFVELQAALLSTHDAADDDVGGTDGAPCSCGWERCADKLRAERNELERRMRAISELGEENKKRKRKDLELQAAAAAELQETHAATVQECTMLRLSLESMATKLEASSNMQVQLRAAKQMADDAAKEIGTRLADTLTELTAVQTQYASLLESQSGVGATDSLAGSSAALEAVSELTRKNNQLEAELEAIRSESEASARALGETRADVALLESKVASHAETERALAAAQDELALSRTSAAQLRERISSLQARVEARQDELAATRKALTDEHTALRTELESVIAGLRSEVAAYKDQLSSYRESLAELEDFRAQVASSQEVVNAVKVESREALARSREASSLLEAALAKMEARVVELEAALTAEREKTVKLEAAAATAHERAAAEAANVEAVKAACLELKAHILELRKSHAAESTGLKSELATARAAAAAAAADNATMVGKLADAERSLSKLAVRKAALLNEVSRLESELELATAEADDVRARAHRGWMDNSETDACVCGAKFTLTRRKHHCRHCGLIYCAECSPHKLPLAGSRNPVRVCTTCHTALTTPSTASLAKRLPSSSTAIR</sequence>
<name>A0A0L0DDQ0_THETB</name>
<dbReference type="eggNOG" id="KOG4381">
    <property type="taxonomic scope" value="Eukaryota"/>
</dbReference>
<dbReference type="EMBL" id="GL349460">
    <property type="protein sequence ID" value="KNC50251.1"/>
    <property type="molecule type" value="Genomic_DNA"/>
</dbReference>
<dbReference type="InterPro" id="IPR047335">
    <property type="entry name" value="RUFY1-3"/>
</dbReference>